<dbReference type="PANTHER" id="PTHR46071:SF2">
    <property type="entry name" value="ANKYRIN REPEAT AND BTB_POZ DOMAIN-CONTAINING PROTEIN 2-LIKE PROTEIN"/>
    <property type="match status" value="1"/>
</dbReference>
<accession>A0ABD2JRT5</accession>
<dbReference type="SUPFAM" id="SSF54695">
    <property type="entry name" value="POZ domain"/>
    <property type="match status" value="1"/>
</dbReference>
<protein>
    <recommendedName>
        <fullName evidence="1">BTB domain-containing protein</fullName>
    </recommendedName>
</protein>
<dbReference type="EMBL" id="JBICBT010000917">
    <property type="protein sequence ID" value="KAL3093189.1"/>
    <property type="molecule type" value="Genomic_DNA"/>
</dbReference>
<gene>
    <name evidence="2" type="ORF">niasHT_022639</name>
</gene>
<proteinExistence type="predicted"/>
<reference evidence="2 3" key="1">
    <citation type="submission" date="2024-10" db="EMBL/GenBank/DDBJ databases">
        <authorList>
            <person name="Kim D."/>
        </authorList>
    </citation>
    <scope>NUCLEOTIDE SEQUENCE [LARGE SCALE GENOMIC DNA]</scope>
    <source>
        <strain evidence="2">BH-2024</strain>
    </source>
</reference>
<dbReference type="CDD" id="cd14733">
    <property type="entry name" value="BACK"/>
    <property type="match status" value="1"/>
</dbReference>
<dbReference type="Proteomes" id="UP001620626">
    <property type="component" value="Unassembled WGS sequence"/>
</dbReference>
<dbReference type="SMART" id="SM00225">
    <property type="entry name" value="BTB"/>
    <property type="match status" value="1"/>
</dbReference>
<evidence type="ECO:0000313" key="2">
    <source>
        <dbReference type="EMBL" id="KAL3093189.1"/>
    </source>
</evidence>
<dbReference type="InterPro" id="IPR052089">
    <property type="entry name" value="Ankyrin-BTB/POZ_domain"/>
</dbReference>
<keyword evidence="3" id="KW-1185">Reference proteome</keyword>
<dbReference type="InterPro" id="IPR000210">
    <property type="entry name" value="BTB/POZ_dom"/>
</dbReference>
<dbReference type="InterPro" id="IPR011333">
    <property type="entry name" value="SKP1/BTB/POZ_sf"/>
</dbReference>
<dbReference type="PANTHER" id="PTHR46071">
    <property type="entry name" value="ANKYRIN REPEAT AND BTB/POZ DOMAIN-CONTAINING"/>
    <property type="match status" value="1"/>
</dbReference>
<sequence length="469" mass="52713">MEETELVGAAIGQPKGARAVRCEEKNIQIAASTGNFALCELLLRAGANPFQCVPLPFSSLPFGPSQICPSAFAIAASRGDQKLVGLFLTFCSVLCRQWDNAKGQNAFCRSSAAFSPPPPFQMDSIRFASLNEYEKWAFSEAIYLAAETQRWEMAFKLRELGVGWPNVGFWMDAMEWAMDSDDQRKLAQLMDEFGTTFASELTENGEKGKMGRRNRNDRMARMGQLLFRLLSSASLSSVRFGAAHALSSLFAQLQRHSLVNFERELNAFFGPSTAPPPSFSPTLPIDPKFVDSPDLSDIRFRFSDGQIVYGHRIVLVNASEEFRRILKKPNGLLEMSECDATIFRVLLEFVYGNIAKCMSELLKMDIDKRMEMVKAAKHFGMRRLDESAQKVTGEAITVEHFAKVYTFAREMNCDTLREECEHFALVHLVELISNGKWWTNEANLDTKGRQTLAEGMKKQFENAMGETDI</sequence>
<dbReference type="AlphaFoldDB" id="A0ABD2JRT5"/>
<comment type="caution">
    <text evidence="2">The sequence shown here is derived from an EMBL/GenBank/DDBJ whole genome shotgun (WGS) entry which is preliminary data.</text>
</comment>
<feature type="domain" description="BTB" evidence="1">
    <location>
        <begin position="296"/>
        <end position="351"/>
    </location>
</feature>
<name>A0ABD2JRT5_9BILA</name>
<evidence type="ECO:0000313" key="3">
    <source>
        <dbReference type="Proteomes" id="UP001620626"/>
    </source>
</evidence>
<dbReference type="Gene3D" id="3.30.710.10">
    <property type="entry name" value="Potassium Channel Kv1.1, Chain A"/>
    <property type="match status" value="1"/>
</dbReference>
<dbReference type="PROSITE" id="PS50097">
    <property type="entry name" value="BTB"/>
    <property type="match status" value="1"/>
</dbReference>
<evidence type="ECO:0000259" key="1">
    <source>
        <dbReference type="PROSITE" id="PS50097"/>
    </source>
</evidence>
<organism evidence="2 3">
    <name type="scientific">Heterodera trifolii</name>
    <dbReference type="NCBI Taxonomy" id="157864"/>
    <lineage>
        <taxon>Eukaryota</taxon>
        <taxon>Metazoa</taxon>
        <taxon>Ecdysozoa</taxon>
        <taxon>Nematoda</taxon>
        <taxon>Chromadorea</taxon>
        <taxon>Rhabditida</taxon>
        <taxon>Tylenchina</taxon>
        <taxon>Tylenchomorpha</taxon>
        <taxon>Tylenchoidea</taxon>
        <taxon>Heteroderidae</taxon>
        <taxon>Heteroderinae</taxon>
        <taxon>Heterodera</taxon>
    </lineage>
</organism>
<dbReference type="Pfam" id="PF00651">
    <property type="entry name" value="BTB"/>
    <property type="match status" value="1"/>
</dbReference>